<dbReference type="InterPro" id="IPR002502">
    <property type="entry name" value="Amidase_domain"/>
</dbReference>
<feature type="region of interest" description="Disordered" evidence="1">
    <location>
        <begin position="366"/>
        <end position="391"/>
    </location>
</feature>
<dbReference type="PROSITE" id="PS51318">
    <property type="entry name" value="TAT"/>
    <property type="match status" value="1"/>
</dbReference>
<dbReference type="Gene3D" id="3.40.80.10">
    <property type="entry name" value="Peptidoglycan recognition protein-like"/>
    <property type="match status" value="1"/>
</dbReference>
<dbReference type="SUPFAM" id="SSF55846">
    <property type="entry name" value="N-acetylmuramoyl-L-alanine amidase-like"/>
    <property type="match status" value="1"/>
</dbReference>
<feature type="compositionally biased region" description="Low complexity" evidence="1">
    <location>
        <begin position="373"/>
        <end position="389"/>
    </location>
</feature>
<gene>
    <name evidence="4" type="ORF">KV395_08655</name>
</gene>
<dbReference type="InterPro" id="IPR036505">
    <property type="entry name" value="Amidase/PGRP_sf"/>
</dbReference>
<keyword evidence="2" id="KW-1133">Transmembrane helix</keyword>
<organism evidence="4 5">
    <name type="scientific">Microbacterium luteolum</name>
    <name type="common">Aureobacterium luteolum</name>
    <dbReference type="NCBI Taxonomy" id="69367"/>
    <lineage>
        <taxon>Bacteria</taxon>
        <taxon>Bacillati</taxon>
        <taxon>Actinomycetota</taxon>
        <taxon>Actinomycetes</taxon>
        <taxon>Micrococcales</taxon>
        <taxon>Microbacteriaceae</taxon>
        <taxon>Microbacterium</taxon>
    </lineage>
</organism>
<evidence type="ECO:0000256" key="2">
    <source>
        <dbReference type="SAM" id="Phobius"/>
    </source>
</evidence>
<feature type="domain" description="N-acetylmuramoyl-L-alanine amidase" evidence="3">
    <location>
        <begin position="90"/>
        <end position="232"/>
    </location>
</feature>
<dbReference type="SMART" id="SM00644">
    <property type="entry name" value="Ami_2"/>
    <property type="match status" value="1"/>
</dbReference>
<protein>
    <submittedName>
        <fullName evidence="4">Peptidoglycan recognition protein family protein</fullName>
    </submittedName>
</protein>
<accession>A0ABY7XMH2</accession>
<keyword evidence="2" id="KW-0472">Membrane</keyword>
<evidence type="ECO:0000313" key="4">
    <source>
        <dbReference type="EMBL" id="WDM43315.1"/>
    </source>
</evidence>
<proteinExistence type="predicted"/>
<keyword evidence="5" id="KW-1185">Reference proteome</keyword>
<dbReference type="Pfam" id="PF01510">
    <property type="entry name" value="Amidase_2"/>
    <property type="match status" value="1"/>
</dbReference>
<name>A0ABY7XMH2_MICLT</name>
<sequence length="492" mass="52353">MHDSQTPDSAVGSPGHSRRGFLIAAGAGVTVTAAGIWLSATPGVQDEAMPGVDPDNPRGLPQYDPVYDRAVRGLEAPLGFEDCANPTTRATRDTAGTDGHAVSPIIDRFVIHHTATTADHLDFFSRCNKRSSAPTFYLRRDGSVIEVIRPGAKPSSTGVDWNWRSVAVETQNDTGAPEYSVTEAQLEELAQMIAWLATFDGQTLDGVPVSFTIDREHVITHRETWSGTECPGPYLQARVDDICPVPLDVSLTNPSDPGFVISDGIRSAGDCVIADVISVGVSRGDAQKCPSAAGERATNVRDVPDGAADGIRGAPDPAARITNARRRPRGRCPLTSRRCAVRQDANRDRFAYDGWGPVRRFGGAGGCSRTLRSRASNSEVSSSVRSPPADDLSMSFRVTASTSSDVSPISTPSRARISLANSSTSRATRLRRRPASSALMGGRSLTTSTSVDSCMMRRSVFGSSGLASRLVNPAETLCDVRLTNGAPHRVHA</sequence>
<evidence type="ECO:0000256" key="1">
    <source>
        <dbReference type="SAM" id="MobiDB-lite"/>
    </source>
</evidence>
<feature type="transmembrane region" description="Helical" evidence="2">
    <location>
        <begin position="21"/>
        <end position="40"/>
    </location>
</feature>
<dbReference type="CDD" id="cd06583">
    <property type="entry name" value="PGRP"/>
    <property type="match status" value="1"/>
</dbReference>
<dbReference type="Proteomes" id="UP001215097">
    <property type="component" value="Chromosome"/>
</dbReference>
<evidence type="ECO:0000259" key="3">
    <source>
        <dbReference type="SMART" id="SM00644"/>
    </source>
</evidence>
<keyword evidence="2" id="KW-0812">Transmembrane</keyword>
<reference evidence="4 5" key="1">
    <citation type="submission" date="2021-06" db="EMBL/GenBank/DDBJ databases">
        <title>Genome-based taxonomic framework of Microbacterium strains isolated from marine environment, the description of four new species and reclassification of four preexisting species.</title>
        <authorList>
            <person name="Lee S.D."/>
            <person name="Kim S.-M."/>
            <person name="Byeon Y.-S."/>
            <person name="Yang H.L."/>
            <person name="Kim I.S."/>
        </authorList>
    </citation>
    <scope>NUCLEOTIDE SEQUENCE [LARGE SCALE GENOMIC DNA]</scope>
    <source>
        <strain evidence="4 5">KACC 14465</strain>
    </source>
</reference>
<dbReference type="InterPro" id="IPR006311">
    <property type="entry name" value="TAT_signal"/>
</dbReference>
<evidence type="ECO:0000313" key="5">
    <source>
        <dbReference type="Proteomes" id="UP001215097"/>
    </source>
</evidence>
<dbReference type="EMBL" id="CP078075">
    <property type="protein sequence ID" value="WDM43315.1"/>
    <property type="molecule type" value="Genomic_DNA"/>
</dbReference>